<dbReference type="InterPro" id="IPR003395">
    <property type="entry name" value="RecF/RecN/SMC_N"/>
</dbReference>
<dbReference type="InterPro" id="IPR027417">
    <property type="entry name" value="P-loop_NTPase"/>
</dbReference>
<dbReference type="NCBIfam" id="TIGR02168">
    <property type="entry name" value="SMC_prok_B"/>
    <property type="match status" value="1"/>
</dbReference>
<feature type="binding site" evidence="7">
    <location>
        <begin position="32"/>
        <end position="39"/>
    </location>
    <ligand>
        <name>ATP</name>
        <dbReference type="ChEBI" id="CHEBI:30616"/>
    </ligand>
</feature>
<feature type="domain" description="RecF/RecN/SMC N-terminal" evidence="8">
    <location>
        <begin position="3"/>
        <end position="1155"/>
    </location>
</feature>
<comment type="similarity">
    <text evidence="7">Belongs to the SMC family.</text>
</comment>
<dbReference type="PIRSF" id="PIRSF005719">
    <property type="entry name" value="SMC"/>
    <property type="match status" value="1"/>
</dbReference>
<accession>A0A936K5N3</accession>
<feature type="coiled-coil region" evidence="7">
    <location>
        <begin position="451"/>
        <end position="499"/>
    </location>
</feature>
<feature type="coiled-coil region" evidence="7">
    <location>
        <begin position="832"/>
        <end position="901"/>
    </location>
</feature>
<dbReference type="FunFam" id="3.40.50.300:FF:000901">
    <property type="entry name" value="Chromosome partition protein Smc"/>
    <property type="match status" value="1"/>
</dbReference>
<evidence type="ECO:0000256" key="7">
    <source>
        <dbReference type="HAMAP-Rule" id="MF_01894"/>
    </source>
</evidence>
<evidence type="ECO:0000256" key="1">
    <source>
        <dbReference type="ARBA" id="ARBA00004496"/>
    </source>
</evidence>
<sequence>MRLISLELHGFKSFADAQKLSFPGGMTAVVGPNGCGKSNISDSLAWVLGEQRASMMRGSEMADVIFAGTAQRRPMGLAEVKLILEMPDPALPGASREVAISRRLYRDTGSEYRINGREARLKDVQDLLLDTGMGTRAYSFIQQGQIDLILSSKPKDRRLLLEEAAGITRYKLRRTDAEKRLEETKTNLQRLDDILFELNKQMDSLRRQASRARKAKDLDAEIKSTQRILLAGKAVELEAAKVRILDQLDQTERRVAELTAQVSEKASEVEALRLSVDEQQQAQARRSSAMLGLDQRLQLAEQERGFQEERRLEAEGQQARLQERIQALSDRLAESGDSFSALEAILKEASDRLAGWEAQLARAEEAVALAQGALRHTETELHALRERKAESQKEALARQKQRLAFQSQIAQLEGRLDALNHEESVRAPRLESLQAEATQVNRSLEGQLGQLAQAEEAAFDQRRRTEALEEAQRTLAQDHHRAEAELDAAERRLRQISDLLAQSFGDEELRKGLAWLREQGVRPNALVELLTVDEALRPDLERLLGVWLQSLSADSDLAFRAAAAPGHLLLALEGEVPVPPTPAGCEPLRNHVRWTSTDRPLQALLDRAFRCADEALPQLAVLHPDLAFVSPGFIRLPFGPLQLGVSAPAASPLKLRAEQEEARATREALLDRLEELEAQRGRGGDEARAARARSLEIEEDLRSLRRRTDGLKSQQTSLQVQLSEIRAASERADALWEQIETEIKRLQGLLRELDEHPEEAGDAALDEAVQAAEIQVREARQRLDERREERLEAARGRDASWAERDGHERHLQLAQRGRFDLEAERQRLGGEATEQVARMEACQGRLAELEAESQVLLVEREGVQAQAREAQPRLELDQETLRVQERSAREFQEALENARAQHQEVLLHGAQVQGSQEALAKEVELALGLEVPAFLNGLSQQEREAWEEGELVHQTRLNELQGRRLDLGGVNPLAIQELEEAETRMAFMDEQRADVTAAIGNLEATIQEINATSEERFREAFDFVNSRFQEVFREAFGGGSAHLSLEDPKNLLECGIEITAQPPGKTAKALTLLSGGEKALTAISLLFAIFHFKPSPFCVLDEVDAPLDEANVGRFAAMVQKMKADTQFIVITHQKPTMVAADTLYGVTMEEAGCSRLVSVHLREAEALV</sequence>
<evidence type="ECO:0000259" key="8">
    <source>
        <dbReference type="Pfam" id="PF02463"/>
    </source>
</evidence>
<dbReference type="GO" id="GO:0006260">
    <property type="term" value="P:DNA replication"/>
    <property type="evidence" value="ECO:0007669"/>
    <property type="project" value="UniProtKB-UniRule"/>
</dbReference>
<evidence type="ECO:0000256" key="3">
    <source>
        <dbReference type="ARBA" id="ARBA00022741"/>
    </source>
</evidence>
<dbReference type="InterPro" id="IPR024704">
    <property type="entry name" value="SMC"/>
</dbReference>
<dbReference type="GO" id="GO:0005524">
    <property type="term" value="F:ATP binding"/>
    <property type="evidence" value="ECO:0007669"/>
    <property type="project" value="UniProtKB-UniRule"/>
</dbReference>
<feature type="coiled-coil region" evidence="7">
    <location>
        <begin position="167"/>
        <end position="268"/>
    </location>
</feature>
<evidence type="ECO:0000256" key="4">
    <source>
        <dbReference type="ARBA" id="ARBA00022840"/>
    </source>
</evidence>
<evidence type="ECO:0000256" key="2">
    <source>
        <dbReference type="ARBA" id="ARBA00022490"/>
    </source>
</evidence>
<comment type="domain">
    <text evidence="7">Contains large globular domains required for ATP hydrolysis at each terminus and a third globular domain forming a flexible hinge near the middle of the molecule. These domains are separated by coiled-coil structures.</text>
</comment>
<comment type="subcellular location">
    <subcellularLocation>
        <location evidence="1 7">Cytoplasm</location>
    </subcellularLocation>
</comment>
<dbReference type="EMBL" id="JADKCH010000007">
    <property type="protein sequence ID" value="MBK8572703.1"/>
    <property type="molecule type" value="Genomic_DNA"/>
</dbReference>
<dbReference type="GO" id="GO:0007059">
    <property type="term" value="P:chromosome segregation"/>
    <property type="evidence" value="ECO:0007669"/>
    <property type="project" value="UniProtKB-UniRule"/>
</dbReference>
<dbReference type="GO" id="GO:0030261">
    <property type="term" value="P:chromosome condensation"/>
    <property type="evidence" value="ECO:0007669"/>
    <property type="project" value="InterPro"/>
</dbReference>
<reference evidence="9 10" key="1">
    <citation type="submission" date="2020-10" db="EMBL/GenBank/DDBJ databases">
        <title>Connecting structure to function with the recovery of over 1000 high-quality activated sludge metagenome-assembled genomes encoding full-length rRNA genes using long-read sequencing.</title>
        <authorList>
            <person name="Singleton C.M."/>
            <person name="Petriglieri F."/>
            <person name="Kristensen J.M."/>
            <person name="Kirkegaard R.H."/>
            <person name="Michaelsen T.Y."/>
            <person name="Andersen M.H."/>
            <person name="Karst S.M."/>
            <person name="Dueholm M.S."/>
            <person name="Nielsen P.H."/>
            <person name="Albertsen M."/>
        </authorList>
    </citation>
    <scope>NUCLEOTIDE SEQUENCE [LARGE SCALE GENOMIC DNA]</scope>
    <source>
        <strain evidence="9">OdNE_18-Q3-R46-58_MAXAC.008</strain>
    </source>
</reference>
<dbReference type="SUPFAM" id="SSF52540">
    <property type="entry name" value="P-loop containing nucleoside triphosphate hydrolases"/>
    <property type="match status" value="1"/>
</dbReference>
<organism evidence="9 10">
    <name type="scientific">Candidatus Geothrix odensensis</name>
    <dbReference type="NCBI Taxonomy" id="2954440"/>
    <lineage>
        <taxon>Bacteria</taxon>
        <taxon>Pseudomonadati</taxon>
        <taxon>Acidobacteriota</taxon>
        <taxon>Holophagae</taxon>
        <taxon>Holophagales</taxon>
        <taxon>Holophagaceae</taxon>
        <taxon>Geothrix</taxon>
    </lineage>
</organism>
<comment type="subunit">
    <text evidence="7">Homodimer.</text>
</comment>
<dbReference type="GO" id="GO:0003677">
    <property type="term" value="F:DNA binding"/>
    <property type="evidence" value="ECO:0007669"/>
    <property type="project" value="UniProtKB-UniRule"/>
</dbReference>
<dbReference type="GO" id="GO:0007062">
    <property type="term" value="P:sister chromatid cohesion"/>
    <property type="evidence" value="ECO:0007669"/>
    <property type="project" value="InterPro"/>
</dbReference>
<proteinExistence type="inferred from homology"/>
<dbReference type="CDD" id="cd03278">
    <property type="entry name" value="ABC_SMC_barmotin"/>
    <property type="match status" value="1"/>
</dbReference>
<gene>
    <name evidence="7 9" type="primary">smc</name>
    <name evidence="9" type="ORF">IPN91_08660</name>
</gene>
<evidence type="ECO:0000313" key="9">
    <source>
        <dbReference type="EMBL" id="MBK8572703.1"/>
    </source>
</evidence>
<dbReference type="InterPro" id="IPR011890">
    <property type="entry name" value="SMC_prok"/>
</dbReference>
<evidence type="ECO:0000313" key="10">
    <source>
        <dbReference type="Proteomes" id="UP000709959"/>
    </source>
</evidence>
<dbReference type="Pfam" id="PF02463">
    <property type="entry name" value="SMC_N"/>
    <property type="match status" value="1"/>
</dbReference>
<dbReference type="Proteomes" id="UP000709959">
    <property type="component" value="Unassembled WGS sequence"/>
</dbReference>
<keyword evidence="6 7" id="KW-0238">DNA-binding</keyword>
<protein>
    <recommendedName>
        <fullName evidence="7">Chromosome partition protein Smc</fullName>
    </recommendedName>
</protein>
<feature type="coiled-coil region" evidence="7">
    <location>
        <begin position="656"/>
        <end position="707"/>
    </location>
</feature>
<keyword evidence="4 7" id="KW-0067">ATP-binding</keyword>
<name>A0A936K5N3_9BACT</name>
<feature type="coiled-coil region" evidence="7">
    <location>
        <begin position="736"/>
        <end position="789"/>
    </location>
</feature>
<keyword evidence="5 7" id="KW-0175">Coiled coil</keyword>
<evidence type="ECO:0000256" key="6">
    <source>
        <dbReference type="ARBA" id="ARBA00023125"/>
    </source>
</evidence>
<feature type="coiled-coil region" evidence="7">
    <location>
        <begin position="297"/>
        <end position="422"/>
    </location>
</feature>
<dbReference type="HAMAP" id="MF_01894">
    <property type="entry name" value="Smc_prok"/>
    <property type="match status" value="1"/>
</dbReference>
<dbReference type="GO" id="GO:0016887">
    <property type="term" value="F:ATP hydrolysis activity"/>
    <property type="evidence" value="ECO:0007669"/>
    <property type="project" value="InterPro"/>
</dbReference>
<comment type="caution">
    <text evidence="9">The sequence shown here is derived from an EMBL/GenBank/DDBJ whole genome shotgun (WGS) entry which is preliminary data.</text>
</comment>
<dbReference type="Gene3D" id="3.40.50.300">
    <property type="entry name" value="P-loop containing nucleotide triphosphate hydrolases"/>
    <property type="match status" value="2"/>
</dbReference>
<dbReference type="GO" id="GO:0005737">
    <property type="term" value="C:cytoplasm"/>
    <property type="evidence" value="ECO:0007669"/>
    <property type="project" value="UniProtKB-SubCell"/>
</dbReference>
<comment type="function">
    <text evidence="7">Required for chromosome condensation and partitioning.</text>
</comment>
<keyword evidence="2 7" id="KW-0963">Cytoplasm</keyword>
<keyword evidence="3 7" id="KW-0547">Nucleotide-binding</keyword>
<dbReference type="PANTHER" id="PTHR43977">
    <property type="entry name" value="STRUCTURAL MAINTENANCE OF CHROMOSOMES PROTEIN 3"/>
    <property type="match status" value="1"/>
</dbReference>
<dbReference type="AlphaFoldDB" id="A0A936K5N3"/>
<evidence type="ECO:0000256" key="5">
    <source>
        <dbReference type="ARBA" id="ARBA00023054"/>
    </source>
</evidence>